<dbReference type="Proteomes" id="UP000234384">
    <property type="component" value="Unassembled WGS sequence"/>
</dbReference>
<dbReference type="SMART" id="SM00493">
    <property type="entry name" value="TOPRIM"/>
    <property type="match status" value="1"/>
</dbReference>
<reference evidence="15 16" key="1">
    <citation type="submission" date="2017-12" db="EMBL/GenBank/DDBJ databases">
        <title>Phylogenetic diversity of female urinary microbiome.</title>
        <authorList>
            <person name="Thomas-White K."/>
            <person name="Wolfe A.J."/>
        </authorList>
    </citation>
    <scope>NUCLEOTIDE SEQUENCE [LARGE SCALE GENOMIC DNA]</scope>
    <source>
        <strain evidence="15 16">UMB0898</strain>
    </source>
</reference>
<evidence type="ECO:0000256" key="9">
    <source>
        <dbReference type="ARBA" id="ARBA00022842"/>
    </source>
</evidence>
<dbReference type="InterPro" id="IPR004466">
    <property type="entry name" value="RNase_M5"/>
</dbReference>
<proteinExistence type="inferred from homology"/>
<name>A0A2I1K4T9_9LACT</name>
<feature type="domain" description="Toprim" evidence="14">
    <location>
        <begin position="8"/>
        <end position="93"/>
    </location>
</feature>
<dbReference type="AlphaFoldDB" id="A0A2I1K4T9"/>
<dbReference type="NCBIfam" id="TIGR00334">
    <property type="entry name" value="5S_RNA_mat_M5"/>
    <property type="match status" value="1"/>
</dbReference>
<keyword evidence="2 11" id="KW-0690">Ribosome biogenesis</keyword>
<keyword evidence="10 11" id="KW-0694">RNA-binding</keyword>
<keyword evidence="8 11" id="KW-0378">Hydrolase</keyword>
<keyword evidence="5" id="KW-0479">Metal-binding</keyword>
<organism evidence="15 16">
    <name type="scientific">Falseniella ignava</name>
    <dbReference type="NCBI Taxonomy" id="137730"/>
    <lineage>
        <taxon>Bacteria</taxon>
        <taxon>Bacillati</taxon>
        <taxon>Bacillota</taxon>
        <taxon>Bacilli</taxon>
        <taxon>Lactobacillales</taxon>
        <taxon>Aerococcaceae</taxon>
        <taxon>Falseniella</taxon>
    </lineage>
</organism>
<protein>
    <recommendedName>
        <fullName evidence="11 12">Ribonuclease M5</fullName>
        <ecNumber evidence="11 12">3.1.26.8</ecNumber>
    </recommendedName>
    <alternativeName>
        <fullName evidence="11">RNase M5</fullName>
    </alternativeName>
    <alternativeName>
        <fullName evidence="11">Ribosomal RNA terminal maturase M5</fullName>
    </alternativeName>
</protein>
<dbReference type="PANTHER" id="PTHR39156:SF2">
    <property type="entry name" value="DNA PRIMASE (BACTERIAL TYPE) AND SMALL PRIMASE-LIKE PROTEINS"/>
    <property type="match status" value="1"/>
</dbReference>
<dbReference type="EMBL" id="PKHE01000001">
    <property type="protein sequence ID" value="PKY90664.1"/>
    <property type="molecule type" value="Genomic_DNA"/>
</dbReference>
<comment type="catalytic activity">
    <reaction evidence="11">
        <text>Endonucleolytic cleavage of RNA, removing 21 and 42 nucleotides, respectively, from the 5'- and 3'-termini of a 5S-rRNA precursor.</text>
        <dbReference type="EC" id="3.1.26.8"/>
    </reaction>
</comment>
<evidence type="ECO:0000256" key="12">
    <source>
        <dbReference type="NCBIfam" id="TIGR00334"/>
    </source>
</evidence>
<feature type="coiled-coil region" evidence="13">
    <location>
        <begin position="165"/>
        <end position="192"/>
    </location>
</feature>
<evidence type="ECO:0000256" key="5">
    <source>
        <dbReference type="ARBA" id="ARBA00022723"/>
    </source>
</evidence>
<keyword evidence="13" id="KW-0175">Coiled coil</keyword>
<keyword evidence="6 11" id="KW-0699">rRNA-binding</keyword>
<evidence type="ECO:0000313" key="15">
    <source>
        <dbReference type="EMBL" id="PKY90664.1"/>
    </source>
</evidence>
<dbReference type="GO" id="GO:0019843">
    <property type="term" value="F:rRNA binding"/>
    <property type="evidence" value="ECO:0007669"/>
    <property type="project" value="UniProtKB-KW"/>
</dbReference>
<evidence type="ECO:0000256" key="13">
    <source>
        <dbReference type="SAM" id="Coils"/>
    </source>
</evidence>
<dbReference type="GO" id="GO:0006364">
    <property type="term" value="P:rRNA processing"/>
    <property type="evidence" value="ECO:0007669"/>
    <property type="project" value="UniProtKB-UniRule"/>
</dbReference>
<dbReference type="PROSITE" id="PS50880">
    <property type="entry name" value="TOPRIM"/>
    <property type="match status" value="1"/>
</dbReference>
<dbReference type="InterPro" id="IPR006171">
    <property type="entry name" value="TOPRIM_dom"/>
</dbReference>
<evidence type="ECO:0000256" key="11">
    <source>
        <dbReference type="HAMAP-Rule" id="MF_01469"/>
    </source>
</evidence>
<dbReference type="PANTHER" id="PTHR39156">
    <property type="entry name" value="RIBONUCLEASE M5"/>
    <property type="match status" value="1"/>
</dbReference>
<comment type="caution">
    <text evidence="15">The sequence shown here is derived from an EMBL/GenBank/DDBJ whole genome shotgun (WGS) entry which is preliminary data.</text>
</comment>
<keyword evidence="3 11" id="KW-0698">rRNA processing</keyword>
<keyword evidence="7 11" id="KW-0255">Endonuclease</keyword>
<dbReference type="GO" id="GO:0043822">
    <property type="term" value="F:ribonuclease M5 activity"/>
    <property type="evidence" value="ECO:0007669"/>
    <property type="project" value="UniProtKB-UniRule"/>
</dbReference>
<keyword evidence="4 11" id="KW-0540">Nuclease</keyword>
<evidence type="ECO:0000256" key="6">
    <source>
        <dbReference type="ARBA" id="ARBA00022730"/>
    </source>
</evidence>
<dbReference type="CDD" id="cd01027">
    <property type="entry name" value="TOPRIM_RNase_M5_like"/>
    <property type="match status" value="1"/>
</dbReference>
<dbReference type="SUPFAM" id="SSF110455">
    <property type="entry name" value="Toprim domain"/>
    <property type="match status" value="1"/>
</dbReference>
<dbReference type="EC" id="3.1.26.8" evidence="11 12"/>
<evidence type="ECO:0000313" key="16">
    <source>
        <dbReference type="Proteomes" id="UP000234384"/>
    </source>
</evidence>
<evidence type="ECO:0000256" key="8">
    <source>
        <dbReference type="ARBA" id="ARBA00022801"/>
    </source>
</evidence>
<dbReference type="GO" id="GO:0046872">
    <property type="term" value="F:metal ion binding"/>
    <property type="evidence" value="ECO:0007669"/>
    <property type="project" value="UniProtKB-KW"/>
</dbReference>
<sequence>MAEQWIPQEFIVVEGRDDTRRLVEVFGPEVKTIETGGSAIDDSVLDEIGRAHVQSGVIVLTDPDYPGERIRAIIRQTYPTVKHAHLSQQQALSHRKHQSLGVEHASGESIREALAQVMTPIEINSQQVTYIPLAQLIAFGLVASSSAQCRRDYISNYFRIGRMNGKQLQKQLARYQITVEKLQQALEEGEHLGRI</sequence>
<gene>
    <name evidence="11 15" type="primary">rnmV</name>
    <name evidence="15" type="ORF">CYJ57_00380</name>
</gene>
<comment type="subcellular location">
    <subcellularLocation>
        <location evidence="11">Cytoplasm</location>
    </subcellularLocation>
</comment>
<dbReference type="Pfam" id="PF01751">
    <property type="entry name" value="Toprim"/>
    <property type="match status" value="1"/>
</dbReference>
<comment type="similarity">
    <text evidence="11">Belongs to the ribonuclease M5 family.</text>
</comment>
<evidence type="ECO:0000256" key="4">
    <source>
        <dbReference type="ARBA" id="ARBA00022722"/>
    </source>
</evidence>
<dbReference type="Gene3D" id="3.40.1360.10">
    <property type="match status" value="1"/>
</dbReference>
<comment type="function">
    <text evidence="11">Required for correct processing of both the 5' and 3' ends of 5S rRNA precursor. Cleaves both sides of a double-stranded region yielding mature 5S rRNA in one step.</text>
</comment>
<dbReference type="HAMAP" id="MF_01469">
    <property type="entry name" value="RNase_M5"/>
    <property type="match status" value="1"/>
</dbReference>
<evidence type="ECO:0000256" key="2">
    <source>
        <dbReference type="ARBA" id="ARBA00022517"/>
    </source>
</evidence>
<evidence type="ECO:0000256" key="10">
    <source>
        <dbReference type="ARBA" id="ARBA00022884"/>
    </source>
</evidence>
<dbReference type="OrthoDB" id="9791329at2"/>
<keyword evidence="1 11" id="KW-0963">Cytoplasm</keyword>
<dbReference type="InterPro" id="IPR034141">
    <property type="entry name" value="TOPRIM_RNase_M5-like"/>
</dbReference>
<accession>A0A2I1K4T9</accession>
<evidence type="ECO:0000259" key="14">
    <source>
        <dbReference type="PROSITE" id="PS50880"/>
    </source>
</evidence>
<evidence type="ECO:0000256" key="3">
    <source>
        <dbReference type="ARBA" id="ARBA00022552"/>
    </source>
</evidence>
<evidence type="ECO:0000256" key="7">
    <source>
        <dbReference type="ARBA" id="ARBA00022759"/>
    </source>
</evidence>
<dbReference type="GO" id="GO:0005737">
    <property type="term" value="C:cytoplasm"/>
    <property type="evidence" value="ECO:0007669"/>
    <property type="project" value="UniProtKB-SubCell"/>
</dbReference>
<dbReference type="InterPro" id="IPR025156">
    <property type="entry name" value="RNase_M5_C"/>
</dbReference>
<evidence type="ECO:0000256" key="1">
    <source>
        <dbReference type="ARBA" id="ARBA00022490"/>
    </source>
</evidence>
<dbReference type="RefSeq" id="WP_101953638.1">
    <property type="nucleotide sequence ID" value="NZ_PKHE01000001.1"/>
</dbReference>
<keyword evidence="9" id="KW-0460">Magnesium</keyword>
<dbReference type="Pfam" id="PF13331">
    <property type="entry name" value="DUF4093"/>
    <property type="match status" value="1"/>
</dbReference>